<dbReference type="PANTHER" id="PTHR43174">
    <property type="entry name" value="UDP-N-ACETYLGLUCOSAMINE 2-EPIMERASE"/>
    <property type="match status" value="1"/>
</dbReference>
<reference evidence="2" key="2">
    <citation type="submission" date="2019-02" db="EMBL/GenBank/DDBJ databases">
        <authorList>
            <person name="Chen S.-C."/>
            <person name="Chien H.-H."/>
            <person name="Lai M.-C."/>
        </authorList>
    </citation>
    <scope>NUCLEOTIDE SEQUENCE</scope>
    <source>
        <strain evidence="2">N2F9704</strain>
    </source>
</reference>
<proteinExistence type="predicted"/>
<dbReference type="NCBIfam" id="TIGR00236">
    <property type="entry name" value="wecB"/>
    <property type="match status" value="1"/>
</dbReference>
<dbReference type="CDD" id="cd03786">
    <property type="entry name" value="GTB_UDP-GlcNAc_2-Epimerase"/>
    <property type="match status" value="1"/>
</dbReference>
<dbReference type="InterPro" id="IPR003331">
    <property type="entry name" value="UDP_GlcNAc_Epimerase_2_dom"/>
</dbReference>
<dbReference type="EC" id="5.1.3.14" evidence="2"/>
<keyword evidence="3" id="KW-1185">Reference proteome</keyword>
<dbReference type="Proteomes" id="UP001042704">
    <property type="component" value="Chromosome"/>
</dbReference>
<keyword evidence="2" id="KW-0413">Isomerase</keyword>
<dbReference type="InterPro" id="IPR029767">
    <property type="entry name" value="WecB-like"/>
</dbReference>
<organism evidence="2 3">
    <name type="scientific">Methanofollis aquaemaris</name>
    <dbReference type="NCBI Taxonomy" id="126734"/>
    <lineage>
        <taxon>Archaea</taxon>
        <taxon>Methanobacteriati</taxon>
        <taxon>Methanobacteriota</taxon>
        <taxon>Stenosarchaea group</taxon>
        <taxon>Methanomicrobia</taxon>
        <taxon>Methanomicrobiales</taxon>
        <taxon>Methanomicrobiaceae</taxon>
        <taxon>Methanofollis</taxon>
    </lineage>
</organism>
<dbReference type="KEGG" id="maqe:RJ40_10470"/>
<protein>
    <submittedName>
        <fullName evidence="2">UDP-N-acetylglucosamine 2-epimerase (Non-hydrolyzing)</fullName>
        <ecNumber evidence="2">5.1.3.14</ecNumber>
    </submittedName>
</protein>
<evidence type="ECO:0000313" key="3">
    <source>
        <dbReference type="Proteomes" id="UP001042704"/>
    </source>
</evidence>
<accession>A0A8A3S6H4</accession>
<dbReference type="Gene3D" id="3.40.50.2000">
    <property type="entry name" value="Glycogen Phosphorylase B"/>
    <property type="match status" value="2"/>
</dbReference>
<dbReference type="SUPFAM" id="SSF53756">
    <property type="entry name" value="UDP-Glycosyltransferase/glycogen phosphorylase"/>
    <property type="match status" value="1"/>
</dbReference>
<reference evidence="2" key="1">
    <citation type="journal article" date="2001" name="Int. J. Syst. Evol. Microbiol.">
        <title>Methanofollis aquaemaris sp. nov., a methanogen isolated from an aquaculture fish pond.</title>
        <authorList>
            <person name="Lai M.C."/>
            <person name="Chen S.C."/>
        </authorList>
    </citation>
    <scope>NUCLEOTIDE SEQUENCE</scope>
    <source>
        <strain evidence="2">N2F9704</strain>
    </source>
</reference>
<dbReference type="GO" id="GO:0008761">
    <property type="term" value="F:UDP-N-acetylglucosamine 2-epimerase activity"/>
    <property type="evidence" value="ECO:0007669"/>
    <property type="project" value="UniProtKB-EC"/>
</dbReference>
<dbReference type="RefSeq" id="WP_265580804.1">
    <property type="nucleotide sequence ID" value="NZ_CP036172.1"/>
</dbReference>
<dbReference type="AlphaFoldDB" id="A0A8A3S6H4"/>
<evidence type="ECO:0000259" key="1">
    <source>
        <dbReference type="Pfam" id="PF02350"/>
    </source>
</evidence>
<dbReference type="PANTHER" id="PTHR43174:SF1">
    <property type="entry name" value="UDP-N-ACETYLGLUCOSAMINE 2-EPIMERASE"/>
    <property type="match status" value="1"/>
</dbReference>
<sequence length="374" mass="41007">MIAIVLGTRPEIIKMSPIIRACETHGLDCFILHTGQHYSYDMDRAFFVDLDLPEPEYSLDVGSWTHAEQTGRIMAGIEKVLMKEKPEIVLVQGDTNTVLAGTLAAAKLSLQVGHVEAGLRSFDRRMPEEINRVVADHISDHLFAPTETSRQNLLREGIDDAKILVTGNTVVDAVSQNLEISKTRFDVLDEMTLKPGEYFLVTAHRAENVDIRMRLGGILDSLAAIGDAYSNPVIFPMHPRTAKMVREFGLSLEGITVTGPLGYLEFLQLESNARLILTDSGGLQEEACILGVPCVTLRDNTERPETVEVGANVLAGVHSEKIISSVSRMLGAASTWKNPYGEGNAGEKIVARVAHQRRSELHLPLSSSGCIEKK</sequence>
<dbReference type="Pfam" id="PF02350">
    <property type="entry name" value="Epimerase_2"/>
    <property type="match status" value="1"/>
</dbReference>
<evidence type="ECO:0000313" key="2">
    <source>
        <dbReference type="EMBL" id="QSZ67887.1"/>
    </source>
</evidence>
<dbReference type="EMBL" id="CP036172">
    <property type="protein sequence ID" value="QSZ67887.1"/>
    <property type="molecule type" value="Genomic_DNA"/>
</dbReference>
<name>A0A8A3S6H4_9EURY</name>
<feature type="domain" description="UDP-N-acetylglucosamine 2-epimerase" evidence="1">
    <location>
        <begin position="22"/>
        <end position="351"/>
    </location>
</feature>
<gene>
    <name evidence="2" type="ORF">RJ40_10470</name>
</gene>
<dbReference type="GeneID" id="76424791"/>